<dbReference type="GO" id="GO:0016747">
    <property type="term" value="F:acyltransferase activity, transferring groups other than amino-acyl groups"/>
    <property type="evidence" value="ECO:0007669"/>
    <property type="project" value="InterPro"/>
</dbReference>
<proteinExistence type="predicted"/>
<keyword evidence="3" id="KW-1185">Reference proteome</keyword>
<dbReference type="RefSeq" id="WP_123738684.1">
    <property type="nucleotide sequence ID" value="NZ_RKHQ01000001.1"/>
</dbReference>
<dbReference type="InterPro" id="IPR016181">
    <property type="entry name" value="Acyl_CoA_acyltransferase"/>
</dbReference>
<feature type="domain" description="N-acetyltransferase" evidence="1">
    <location>
        <begin position="7"/>
        <end position="168"/>
    </location>
</feature>
<dbReference type="CDD" id="cd04301">
    <property type="entry name" value="NAT_SF"/>
    <property type="match status" value="1"/>
</dbReference>
<protein>
    <submittedName>
        <fullName evidence="2">RimJ/RimL family protein N-acetyltransferase</fullName>
    </submittedName>
</protein>
<dbReference type="InterPro" id="IPR000182">
    <property type="entry name" value="GNAT_dom"/>
</dbReference>
<reference evidence="2 3" key="1">
    <citation type="submission" date="2018-11" db="EMBL/GenBank/DDBJ databases">
        <title>Sequencing the genomes of 1000 actinobacteria strains.</title>
        <authorList>
            <person name="Klenk H.-P."/>
        </authorList>
    </citation>
    <scope>NUCLEOTIDE SEQUENCE [LARGE SCALE GENOMIC DNA]</scope>
    <source>
        <strain evidence="2 3">DSM 13521</strain>
    </source>
</reference>
<organism evidence="2 3">
    <name type="scientific">Salana multivorans</name>
    <dbReference type="NCBI Taxonomy" id="120377"/>
    <lineage>
        <taxon>Bacteria</taxon>
        <taxon>Bacillati</taxon>
        <taxon>Actinomycetota</taxon>
        <taxon>Actinomycetes</taxon>
        <taxon>Micrococcales</taxon>
        <taxon>Beutenbergiaceae</taxon>
        <taxon>Salana</taxon>
    </lineage>
</organism>
<dbReference type="Pfam" id="PF13302">
    <property type="entry name" value="Acetyltransf_3"/>
    <property type="match status" value="1"/>
</dbReference>
<comment type="caution">
    <text evidence="2">The sequence shown here is derived from an EMBL/GenBank/DDBJ whole genome shotgun (WGS) entry which is preliminary data.</text>
</comment>
<evidence type="ECO:0000313" key="2">
    <source>
        <dbReference type="EMBL" id="ROR96519.1"/>
    </source>
</evidence>
<name>A0A3N2D9Q9_9MICO</name>
<dbReference type="OrthoDB" id="4142102at2"/>
<evidence type="ECO:0000313" key="3">
    <source>
        <dbReference type="Proteomes" id="UP000275356"/>
    </source>
</evidence>
<dbReference type="PANTHER" id="PTHR43792:SF1">
    <property type="entry name" value="N-ACETYLTRANSFERASE DOMAIN-CONTAINING PROTEIN"/>
    <property type="match status" value="1"/>
</dbReference>
<dbReference type="AlphaFoldDB" id="A0A3N2D9Q9"/>
<dbReference type="InterPro" id="IPR051531">
    <property type="entry name" value="N-acetyltransferase"/>
</dbReference>
<gene>
    <name evidence="2" type="ORF">EDD28_1104</name>
</gene>
<dbReference type="PANTHER" id="PTHR43792">
    <property type="entry name" value="GNAT FAMILY, PUTATIVE (AFU_ORTHOLOGUE AFUA_3G00765)-RELATED-RELATED"/>
    <property type="match status" value="1"/>
</dbReference>
<evidence type="ECO:0000259" key="1">
    <source>
        <dbReference type="PROSITE" id="PS51186"/>
    </source>
</evidence>
<sequence length="168" mass="18961">MVETERLRLRGWRPADAVVHRELWTERDPRVPPPRRISADGHPSIEELEAWIRGAPREEEPRLLVVELRESGEMIGYCGLVHNPAVPEGEPELAYELLRRHWGRGYATEAARAIVERARAAGYPRLWASVRDWNTASRGVLAKLGFAESGRVEPDAVHGDSIFTTLAL</sequence>
<dbReference type="EMBL" id="RKHQ01000001">
    <property type="protein sequence ID" value="ROR96519.1"/>
    <property type="molecule type" value="Genomic_DNA"/>
</dbReference>
<accession>A0A3N2D9Q9</accession>
<dbReference type="Gene3D" id="3.40.630.30">
    <property type="match status" value="1"/>
</dbReference>
<dbReference type="Proteomes" id="UP000275356">
    <property type="component" value="Unassembled WGS sequence"/>
</dbReference>
<dbReference type="PROSITE" id="PS51186">
    <property type="entry name" value="GNAT"/>
    <property type="match status" value="1"/>
</dbReference>
<keyword evidence="2" id="KW-0808">Transferase</keyword>
<dbReference type="SUPFAM" id="SSF55729">
    <property type="entry name" value="Acyl-CoA N-acyltransferases (Nat)"/>
    <property type="match status" value="1"/>
</dbReference>